<accession>A0A8J4WM48</accession>
<keyword evidence="3" id="KW-1185">Reference proteome</keyword>
<comment type="caution">
    <text evidence="2">The sequence shown here is derived from an EMBL/GenBank/DDBJ whole genome shotgun (WGS) entry which is preliminary data.</text>
</comment>
<gene>
    <name evidence="2" type="ORF">PHET_11479</name>
</gene>
<feature type="coiled-coil region" evidence="1">
    <location>
        <begin position="36"/>
        <end position="84"/>
    </location>
</feature>
<evidence type="ECO:0000313" key="2">
    <source>
        <dbReference type="EMBL" id="KAF5395575.1"/>
    </source>
</evidence>
<protein>
    <submittedName>
        <fullName evidence="2">Uncharacterized protein</fullName>
    </submittedName>
</protein>
<organism evidence="2 3">
    <name type="scientific">Paragonimus heterotremus</name>
    <dbReference type="NCBI Taxonomy" id="100268"/>
    <lineage>
        <taxon>Eukaryota</taxon>
        <taxon>Metazoa</taxon>
        <taxon>Spiralia</taxon>
        <taxon>Lophotrochozoa</taxon>
        <taxon>Platyhelminthes</taxon>
        <taxon>Trematoda</taxon>
        <taxon>Digenea</taxon>
        <taxon>Plagiorchiida</taxon>
        <taxon>Troglotremata</taxon>
        <taxon>Troglotrematidae</taxon>
        <taxon>Paragonimus</taxon>
    </lineage>
</organism>
<reference evidence="2" key="1">
    <citation type="submission" date="2019-05" db="EMBL/GenBank/DDBJ databases">
        <title>Annotation for the trematode Paragonimus heterotremus.</title>
        <authorList>
            <person name="Choi Y.-J."/>
        </authorList>
    </citation>
    <scope>NUCLEOTIDE SEQUENCE</scope>
    <source>
        <strain evidence="2">LC</strain>
    </source>
</reference>
<dbReference type="AlphaFoldDB" id="A0A8J4WM48"/>
<keyword evidence="1" id="KW-0175">Coiled coil</keyword>
<evidence type="ECO:0000256" key="1">
    <source>
        <dbReference type="SAM" id="Coils"/>
    </source>
</evidence>
<proteinExistence type="predicted"/>
<name>A0A8J4WM48_9TREM</name>
<dbReference type="Proteomes" id="UP000748531">
    <property type="component" value="Unassembled WGS sequence"/>
</dbReference>
<evidence type="ECO:0000313" key="3">
    <source>
        <dbReference type="Proteomes" id="UP000748531"/>
    </source>
</evidence>
<sequence length="111" mass="12367">MDWLGGLSNIKGQITSITKDLLAESAVEISDPKTQLEKANERIAELQSLVEAQRAEIESLKSRNAELEVQFESAQLRLDHATEQFEKELAEKEVCVVSLPLFSMLAVPNNL</sequence>
<dbReference type="OrthoDB" id="425925at2759"/>
<dbReference type="EMBL" id="LUCH01011527">
    <property type="protein sequence ID" value="KAF5395575.1"/>
    <property type="molecule type" value="Genomic_DNA"/>
</dbReference>
<dbReference type="Gene3D" id="1.10.287.1490">
    <property type="match status" value="1"/>
</dbReference>